<sequence length="406" mass="43112">MTDDACNPAFFHARQRRALLLMAALSPLAGAAAPVGAAARAGFKVYVGGYAPHCEGLYGFVADPATGHLRPAGLTPNPHSPSWLQADPRQPGLLYTANEGGGSVHVYRQQADGTLQLLQSLPSGGQGPVHLSLHPSAGFVFVPHYGSADLAVLRRAADGRLSAVGLHPSCNRSQAEDCRPGPDRAAKAPPGSYAISGHEAPHMHMALSSPDGRWVLASDLGRDRLAVWPFNTETGALGPRQDLALSPGAGPRHFVFHPRDAAQLYLLNEEASTLAWLQLEPQSGRLSQRLEISALPEGFAGSNFASDLIASADGRFLYALNRLHDSIAVFALAADGTPRLLTHEWTRGSYPRSARFSPCGRWFYVCNQRSDHVAVFAVDAATGLPRFAGQYVPVPSPACAEVMVAA</sequence>
<dbReference type="OrthoDB" id="9790815at2"/>
<dbReference type="RefSeq" id="WP_102768853.1">
    <property type="nucleotide sequence ID" value="NZ_POSP01000003.1"/>
</dbReference>
<proteinExistence type="inferred from homology"/>
<protein>
    <submittedName>
        <fullName evidence="4">6-phosphogluconolactonase</fullName>
    </submittedName>
</protein>
<comment type="caution">
    <text evidence="4">The sequence shown here is derived from an EMBL/GenBank/DDBJ whole genome shotgun (WGS) entry which is preliminary data.</text>
</comment>
<evidence type="ECO:0000256" key="3">
    <source>
        <dbReference type="SAM" id="SignalP"/>
    </source>
</evidence>
<organism evidence="4 5">
    <name type="scientific">Kinneretia aquatilis</name>
    <dbReference type="NCBI Taxonomy" id="2070761"/>
    <lineage>
        <taxon>Bacteria</taxon>
        <taxon>Pseudomonadati</taxon>
        <taxon>Pseudomonadota</taxon>
        <taxon>Betaproteobacteria</taxon>
        <taxon>Burkholderiales</taxon>
        <taxon>Sphaerotilaceae</taxon>
        <taxon>Roseateles</taxon>
    </lineage>
</organism>
<keyword evidence="2" id="KW-0313">Glucose metabolism</keyword>
<name>A0A2N8KZN6_9BURK</name>
<keyword evidence="2" id="KW-0119">Carbohydrate metabolism</keyword>
<evidence type="ECO:0000256" key="2">
    <source>
        <dbReference type="ARBA" id="ARBA00022526"/>
    </source>
</evidence>
<dbReference type="SUPFAM" id="SSF51004">
    <property type="entry name" value="C-terminal (heme d1) domain of cytochrome cd1-nitrite reductase"/>
    <property type="match status" value="1"/>
</dbReference>
<feature type="signal peptide" evidence="3">
    <location>
        <begin position="1"/>
        <end position="31"/>
    </location>
</feature>
<dbReference type="GO" id="GO:0006006">
    <property type="term" value="P:glucose metabolic process"/>
    <property type="evidence" value="ECO:0007669"/>
    <property type="project" value="UniProtKB-KW"/>
</dbReference>
<dbReference type="InterPro" id="IPR050282">
    <property type="entry name" value="Cycloisomerase_2"/>
</dbReference>
<feature type="chain" id="PRO_5014627442" evidence="3">
    <location>
        <begin position="32"/>
        <end position="406"/>
    </location>
</feature>
<dbReference type="AlphaFoldDB" id="A0A2N8KZN6"/>
<evidence type="ECO:0000256" key="1">
    <source>
        <dbReference type="ARBA" id="ARBA00005564"/>
    </source>
</evidence>
<dbReference type="InterPro" id="IPR015943">
    <property type="entry name" value="WD40/YVTN_repeat-like_dom_sf"/>
</dbReference>
<gene>
    <name evidence="4" type="ORF">C1O66_16320</name>
</gene>
<reference evidence="4 5" key="1">
    <citation type="submission" date="2018-01" db="EMBL/GenBank/DDBJ databases">
        <title>Draft genome sequence of Paucibacter aquatile CR182 isolated from freshwater of the Nakdong River.</title>
        <authorList>
            <person name="Choi A."/>
            <person name="Chung E.J."/>
        </authorList>
    </citation>
    <scope>NUCLEOTIDE SEQUENCE [LARGE SCALE GENOMIC DNA]</scope>
    <source>
        <strain evidence="4 5">CR182</strain>
    </source>
</reference>
<keyword evidence="3" id="KW-0732">Signal</keyword>
<accession>A0A2N8KZN6</accession>
<dbReference type="EMBL" id="POSP01000003">
    <property type="protein sequence ID" value="PND38936.1"/>
    <property type="molecule type" value="Genomic_DNA"/>
</dbReference>
<dbReference type="GO" id="GO:0005829">
    <property type="term" value="C:cytosol"/>
    <property type="evidence" value="ECO:0007669"/>
    <property type="project" value="TreeGrafter"/>
</dbReference>
<dbReference type="InterPro" id="IPR011048">
    <property type="entry name" value="Haem_d1_sf"/>
</dbReference>
<comment type="similarity">
    <text evidence="1">Belongs to the cycloisomerase 2 family.</text>
</comment>
<dbReference type="Pfam" id="PF10282">
    <property type="entry name" value="Lactonase"/>
    <property type="match status" value="1"/>
</dbReference>
<evidence type="ECO:0000313" key="5">
    <source>
        <dbReference type="Proteomes" id="UP000235916"/>
    </source>
</evidence>
<dbReference type="PANTHER" id="PTHR30344">
    <property type="entry name" value="6-PHOSPHOGLUCONOLACTONASE-RELATED"/>
    <property type="match status" value="1"/>
</dbReference>
<evidence type="ECO:0000313" key="4">
    <source>
        <dbReference type="EMBL" id="PND38936.1"/>
    </source>
</evidence>
<dbReference type="Proteomes" id="UP000235916">
    <property type="component" value="Unassembled WGS sequence"/>
</dbReference>
<dbReference type="GO" id="GO:0017057">
    <property type="term" value="F:6-phosphogluconolactonase activity"/>
    <property type="evidence" value="ECO:0007669"/>
    <property type="project" value="TreeGrafter"/>
</dbReference>
<keyword evidence="5" id="KW-1185">Reference proteome</keyword>
<dbReference type="InterPro" id="IPR019405">
    <property type="entry name" value="Lactonase_7-beta_prop"/>
</dbReference>
<dbReference type="PANTHER" id="PTHR30344:SF1">
    <property type="entry name" value="6-PHOSPHOGLUCONOLACTONASE"/>
    <property type="match status" value="1"/>
</dbReference>
<dbReference type="Gene3D" id="2.130.10.10">
    <property type="entry name" value="YVTN repeat-like/Quinoprotein amine dehydrogenase"/>
    <property type="match status" value="1"/>
</dbReference>